<evidence type="ECO:0008006" key="4">
    <source>
        <dbReference type="Google" id="ProtNLM"/>
    </source>
</evidence>
<dbReference type="OrthoDB" id="2803682at2759"/>
<feature type="region of interest" description="Disordered" evidence="1">
    <location>
        <begin position="364"/>
        <end position="391"/>
    </location>
</feature>
<reference evidence="2 3" key="1">
    <citation type="journal article" date="2018" name="Sci. Rep.">
        <title>Genome sequence of the cauliflower mushroom Sparassis crispa (Hanabiratake) and its association with beneficial usage.</title>
        <authorList>
            <person name="Kiyama R."/>
            <person name="Furutani Y."/>
            <person name="Kawaguchi K."/>
            <person name="Nakanishi T."/>
        </authorList>
    </citation>
    <scope>NUCLEOTIDE SEQUENCE [LARGE SCALE GENOMIC DNA]</scope>
</reference>
<gene>
    <name evidence="2" type="ORF">SCP_1104200</name>
</gene>
<comment type="caution">
    <text evidence="2">The sequence shown here is derived from an EMBL/GenBank/DDBJ whole genome shotgun (WGS) entry which is preliminary data.</text>
</comment>
<evidence type="ECO:0000313" key="2">
    <source>
        <dbReference type="EMBL" id="GBE87743.1"/>
    </source>
</evidence>
<dbReference type="GeneID" id="38784660"/>
<sequence>MPKWHAVYKYILRDFTPNPPPEAIVTLHIPLRDFSDIDSLYWAAALDIPTSCLPNFSSYPLRWLCYLSFCLTGSRGDLKRSSQADSPHVNYDDQTALGESASFYFHPERSAFLIDPDMCARELPCETDTENSDGDELWDHLMEREHAECVATGTPHDLCSAEHLIPASKGNKYISLLTRGRRYDDADDAIVDSINDPRNALFVNLLLRSAIGAMDAAFLQTPNFILKPEHLNSQYTGGSHTFLHYFPRPSEIADNIKPYIPHGQPIRLPEPRNRDTWPPETIFAACYGCAALNTWPVHSFVERVREEWVGKGEMPLDLPDDANRKQPPMHVWSKAAQERRAERSETEEVWDILTMYQELLHGAAQERGQQRARENTRERVNTWLHTTEDEE</sequence>
<protein>
    <recommendedName>
        <fullName evidence="4">HNH nuclease domain-containing protein</fullName>
    </recommendedName>
</protein>
<dbReference type="RefSeq" id="XP_027618656.1">
    <property type="nucleotide sequence ID" value="XM_027762855.1"/>
</dbReference>
<accession>A0A401GZZ8</accession>
<dbReference type="Proteomes" id="UP000287166">
    <property type="component" value="Unassembled WGS sequence"/>
</dbReference>
<keyword evidence="3" id="KW-1185">Reference proteome</keyword>
<name>A0A401GZZ8_9APHY</name>
<dbReference type="InParanoid" id="A0A401GZZ8"/>
<organism evidence="2 3">
    <name type="scientific">Sparassis crispa</name>
    <dbReference type="NCBI Taxonomy" id="139825"/>
    <lineage>
        <taxon>Eukaryota</taxon>
        <taxon>Fungi</taxon>
        <taxon>Dikarya</taxon>
        <taxon>Basidiomycota</taxon>
        <taxon>Agaricomycotina</taxon>
        <taxon>Agaricomycetes</taxon>
        <taxon>Polyporales</taxon>
        <taxon>Sparassidaceae</taxon>
        <taxon>Sparassis</taxon>
    </lineage>
</organism>
<evidence type="ECO:0000256" key="1">
    <source>
        <dbReference type="SAM" id="MobiDB-lite"/>
    </source>
</evidence>
<evidence type="ECO:0000313" key="3">
    <source>
        <dbReference type="Proteomes" id="UP000287166"/>
    </source>
</evidence>
<dbReference type="EMBL" id="BFAD01000011">
    <property type="protein sequence ID" value="GBE87743.1"/>
    <property type="molecule type" value="Genomic_DNA"/>
</dbReference>
<feature type="compositionally biased region" description="Basic and acidic residues" evidence="1">
    <location>
        <begin position="368"/>
        <end position="380"/>
    </location>
</feature>
<dbReference type="AlphaFoldDB" id="A0A401GZZ8"/>
<proteinExistence type="predicted"/>